<reference evidence="1 3" key="1">
    <citation type="submission" date="2019-12" db="EMBL/GenBank/DDBJ databases">
        <title>Whole genome shotgun sequence of Streptomyces libani subsp. libani NBRC 13452.</title>
        <authorList>
            <person name="Ichikawa N."/>
            <person name="Kimura A."/>
            <person name="Kitahashi Y."/>
            <person name="Komaki H."/>
            <person name="Tamura T."/>
        </authorList>
    </citation>
    <scope>NUCLEOTIDE SEQUENCE [LARGE SCALE GENOMIC DNA]</scope>
    <source>
        <strain evidence="1 3">NBRC 13452</strain>
    </source>
</reference>
<organism evidence="1 3">
    <name type="scientific">Streptomyces nigrescens</name>
    <dbReference type="NCBI Taxonomy" id="1920"/>
    <lineage>
        <taxon>Bacteria</taxon>
        <taxon>Bacillati</taxon>
        <taxon>Actinomycetota</taxon>
        <taxon>Actinomycetes</taxon>
        <taxon>Kitasatosporales</taxon>
        <taxon>Streptomycetaceae</taxon>
        <taxon>Streptomyces</taxon>
    </lineage>
</organism>
<sequence length="79" mass="8716">MATATPTPPARGIAALDVPAAEVEEQVKKLMAIELDRLQQVMPVTDGRLAEQRHWLDADPDPALFQLPGIEHKKEVHRG</sequence>
<dbReference type="Proteomes" id="UP001210609">
    <property type="component" value="Chromosome"/>
</dbReference>
<dbReference type="Proteomes" id="UP000429552">
    <property type="component" value="Unassembled WGS sequence"/>
</dbReference>
<dbReference type="EMBL" id="CP114202">
    <property type="protein sequence ID" value="WAT94989.1"/>
    <property type="molecule type" value="Genomic_DNA"/>
</dbReference>
<dbReference type="AlphaFoldDB" id="A0A640T8R7"/>
<evidence type="ECO:0000313" key="4">
    <source>
        <dbReference type="Proteomes" id="UP001210609"/>
    </source>
</evidence>
<dbReference type="EMBL" id="BLIP01000001">
    <property type="protein sequence ID" value="GFE20147.1"/>
    <property type="molecule type" value="Genomic_DNA"/>
</dbReference>
<accession>A0A640T8R7</accession>
<name>A0A640T8R7_STRNI</name>
<reference evidence="2 4" key="2">
    <citation type="submission" date="2022-12" db="EMBL/GenBank/DDBJ databases">
        <authorList>
            <person name="Ruckert C."/>
            <person name="Busche T."/>
            <person name="Kalinowski J."/>
            <person name="Wittmann C."/>
        </authorList>
    </citation>
    <scope>NUCLEOTIDE SEQUENCE [LARGE SCALE GENOMIC DNA]</scope>
    <source>
        <strain evidence="2 4">DSM 40555</strain>
    </source>
</reference>
<gene>
    <name evidence="1" type="ORF">Sliba_06000</name>
    <name evidence="2" type="ORF">STRLI_000662</name>
</gene>
<keyword evidence="4" id="KW-1185">Reference proteome</keyword>
<protein>
    <submittedName>
        <fullName evidence="1">Uncharacterized protein</fullName>
    </submittedName>
</protein>
<proteinExistence type="predicted"/>
<evidence type="ECO:0000313" key="3">
    <source>
        <dbReference type="Proteomes" id="UP000429552"/>
    </source>
</evidence>
<evidence type="ECO:0000313" key="1">
    <source>
        <dbReference type="EMBL" id="GFE20147.1"/>
    </source>
</evidence>
<dbReference type="RefSeq" id="WP_159484225.1">
    <property type="nucleotide sequence ID" value="NZ_BLIP01000001.1"/>
</dbReference>
<evidence type="ECO:0000313" key="2">
    <source>
        <dbReference type="EMBL" id="WAT94989.1"/>
    </source>
</evidence>